<evidence type="ECO:0000256" key="1">
    <source>
        <dbReference type="SAM" id="Coils"/>
    </source>
</evidence>
<evidence type="ECO:0000313" key="3">
    <source>
        <dbReference type="EMBL" id="KAA6374097.1"/>
    </source>
</evidence>
<dbReference type="PROSITE" id="PS50011">
    <property type="entry name" value="PROTEIN_KINASE_DOM"/>
    <property type="match status" value="1"/>
</dbReference>
<organism evidence="3 4">
    <name type="scientific">Streblomastix strix</name>
    <dbReference type="NCBI Taxonomy" id="222440"/>
    <lineage>
        <taxon>Eukaryota</taxon>
        <taxon>Metamonada</taxon>
        <taxon>Preaxostyla</taxon>
        <taxon>Oxymonadida</taxon>
        <taxon>Streblomastigidae</taxon>
        <taxon>Streblomastix</taxon>
    </lineage>
</organism>
<accession>A0A5J4UUM9</accession>
<gene>
    <name evidence="3" type="ORF">EZS28_030377</name>
</gene>
<dbReference type="Pfam" id="PF00069">
    <property type="entry name" value="Pkinase"/>
    <property type="match status" value="1"/>
</dbReference>
<feature type="coiled-coil region" evidence="1">
    <location>
        <begin position="284"/>
        <end position="311"/>
    </location>
</feature>
<dbReference type="InterPro" id="IPR011009">
    <property type="entry name" value="Kinase-like_dom_sf"/>
</dbReference>
<evidence type="ECO:0000313" key="4">
    <source>
        <dbReference type="Proteomes" id="UP000324800"/>
    </source>
</evidence>
<keyword evidence="3" id="KW-0418">Kinase</keyword>
<dbReference type="PANTHER" id="PTHR11909">
    <property type="entry name" value="CASEIN KINASE-RELATED"/>
    <property type="match status" value="1"/>
</dbReference>
<protein>
    <submittedName>
        <fullName evidence="3">Putative Tau tubulin kinase 1</fullName>
    </submittedName>
</protein>
<dbReference type="InterPro" id="IPR050235">
    <property type="entry name" value="CK1_Ser-Thr_kinase"/>
</dbReference>
<evidence type="ECO:0000259" key="2">
    <source>
        <dbReference type="PROSITE" id="PS50011"/>
    </source>
</evidence>
<keyword evidence="3" id="KW-0808">Transferase</keyword>
<dbReference type="EMBL" id="SNRW01012231">
    <property type="protein sequence ID" value="KAA6374097.1"/>
    <property type="molecule type" value="Genomic_DNA"/>
</dbReference>
<dbReference type="GO" id="GO:0004672">
    <property type="term" value="F:protein kinase activity"/>
    <property type="evidence" value="ECO:0007669"/>
    <property type="project" value="InterPro"/>
</dbReference>
<dbReference type="OrthoDB" id="4062651at2759"/>
<name>A0A5J4UUM9_9EUKA</name>
<keyword evidence="1" id="KW-0175">Coiled coil</keyword>
<dbReference type="SMART" id="SM00220">
    <property type="entry name" value="S_TKc"/>
    <property type="match status" value="1"/>
</dbReference>
<dbReference type="Proteomes" id="UP000324800">
    <property type="component" value="Unassembled WGS sequence"/>
</dbReference>
<dbReference type="InterPro" id="IPR000719">
    <property type="entry name" value="Prot_kinase_dom"/>
</dbReference>
<dbReference type="GO" id="GO:0005524">
    <property type="term" value="F:ATP binding"/>
    <property type="evidence" value="ECO:0007669"/>
    <property type="project" value="InterPro"/>
</dbReference>
<feature type="domain" description="Protein kinase" evidence="2">
    <location>
        <begin position="30"/>
        <end position="355"/>
    </location>
</feature>
<comment type="caution">
    <text evidence="3">The sequence shown here is derived from an EMBL/GenBank/DDBJ whole genome shotgun (WGS) entry which is preliminary data.</text>
</comment>
<dbReference type="AlphaFoldDB" id="A0A5J4UUM9"/>
<dbReference type="Gene3D" id="1.10.510.10">
    <property type="entry name" value="Transferase(Phosphotransferase) domain 1"/>
    <property type="match status" value="1"/>
</dbReference>
<sequence length="355" mass="40613">MLKQQLAMQQFGQPNIISSIKIGEIIESTYKIERLLAVGQQSTIFQARSLRSTDANYFALKLEYINLGQAILQNEVVVLQRIGGREHFAQIYKYGLHKQYKFLAIDLLGPNVSDILRQTQIRKLSLSSVVKIGIQGLEALSTLHKAGFTHGQINSENIVIGYQKEQSGNLYLIDFAQSQQINSRKKSAKTINILQLVQNDLHSLLRMVMSLYLSVNDDQVNNMNGQEAQFNEYDEILHEIVQFDAEISKIDFESIGDYSQLQFLLRMMAESNGANLSNPFEWQFEINQQAINQMEQQKRILKERQNQLSLLVNKFKIPNNQSGPKEDQKKAIQFALQALPQRPDQITLDLILLEV</sequence>
<reference evidence="3 4" key="1">
    <citation type="submission" date="2019-03" db="EMBL/GenBank/DDBJ databases">
        <title>Single cell metagenomics reveals metabolic interactions within the superorganism composed of flagellate Streblomastix strix and complex community of Bacteroidetes bacteria on its surface.</title>
        <authorList>
            <person name="Treitli S.C."/>
            <person name="Kolisko M."/>
            <person name="Husnik F."/>
            <person name="Keeling P."/>
            <person name="Hampl V."/>
        </authorList>
    </citation>
    <scope>NUCLEOTIDE SEQUENCE [LARGE SCALE GENOMIC DNA]</scope>
    <source>
        <strain evidence="3">ST1C</strain>
    </source>
</reference>
<proteinExistence type="predicted"/>
<dbReference type="SUPFAM" id="SSF56112">
    <property type="entry name" value="Protein kinase-like (PK-like)"/>
    <property type="match status" value="1"/>
</dbReference>